<dbReference type="AlphaFoldDB" id="A0A8J3YJH1"/>
<accession>A0A8J3YJH1</accession>
<evidence type="ECO:0000313" key="14">
    <source>
        <dbReference type="Proteomes" id="UP000619260"/>
    </source>
</evidence>
<evidence type="ECO:0000259" key="12">
    <source>
        <dbReference type="PROSITE" id="PS50885"/>
    </source>
</evidence>
<feature type="region of interest" description="Disordered" evidence="10">
    <location>
        <begin position="446"/>
        <end position="469"/>
    </location>
</feature>
<keyword evidence="14" id="KW-1185">Reference proteome</keyword>
<dbReference type="PROSITE" id="PS50885">
    <property type="entry name" value="HAMP"/>
    <property type="match status" value="1"/>
</dbReference>
<evidence type="ECO:0000256" key="2">
    <source>
        <dbReference type="ARBA" id="ARBA00004236"/>
    </source>
</evidence>
<keyword evidence="8" id="KW-0472">Membrane</keyword>
<dbReference type="GO" id="GO:0005886">
    <property type="term" value="C:plasma membrane"/>
    <property type="evidence" value="ECO:0007669"/>
    <property type="project" value="UniProtKB-SubCell"/>
</dbReference>
<dbReference type="Gene3D" id="6.10.340.10">
    <property type="match status" value="1"/>
</dbReference>
<sequence length="469" mass="49146">MRLRTLTSRAVLAGVAVALLSVLVTAMVAAPLAARAAERQARDSLRTQAGIMGELLRSRLQSPRTVDEQRLVAQWRTLGIDAYLIRGGRADRPGLPAALVSRVAGGQAFSGKRLVGGRMALVEGRPLGNGNGVVLARHLATGFWRQVLGAMGLPLTAGLAAGVLAGTLLGRRLARPIRHAAGAANRLRAGERGVRLNVEPPQEVADLAFSLNALAAALEVSEGRQREFLLSVSHELRTPLTAIRGYAEALADGVVEGDAAVRAGETVLGQAQQLERLVTDLLALARLDAVEFALAPMEVDLSGLVRDAAQAWAPRCAAEGVELRVEAPAGVVRAFTDPGRTRQILDGLLDNALRVVPAGAPVVLCARSPAILEIRDGGPGLSDADLAVAFDKGALNRRYQGVRPVGSGLGLALVAGLARRLNGHIEAGHAPEGGARFTVALPLPDPNTRRTNPWPGATTVVPDAEEERR</sequence>
<evidence type="ECO:0000256" key="5">
    <source>
        <dbReference type="ARBA" id="ARBA00022679"/>
    </source>
</evidence>
<dbReference type="InterPro" id="IPR003661">
    <property type="entry name" value="HisK_dim/P_dom"/>
</dbReference>
<feature type="domain" description="Histidine kinase" evidence="11">
    <location>
        <begin position="231"/>
        <end position="445"/>
    </location>
</feature>
<name>A0A8J3YJH1_9ACTN</name>
<proteinExistence type="predicted"/>
<keyword evidence="5" id="KW-0808">Transferase</keyword>
<dbReference type="Pfam" id="PF00512">
    <property type="entry name" value="HisKA"/>
    <property type="match status" value="1"/>
</dbReference>
<dbReference type="InterPro" id="IPR036097">
    <property type="entry name" value="HisK_dim/P_sf"/>
</dbReference>
<dbReference type="InterPro" id="IPR006311">
    <property type="entry name" value="TAT_signal"/>
</dbReference>
<dbReference type="SMART" id="SM00388">
    <property type="entry name" value="HisKA"/>
    <property type="match status" value="1"/>
</dbReference>
<dbReference type="EMBL" id="BOPF01000006">
    <property type="protein sequence ID" value="GIJ44993.1"/>
    <property type="molecule type" value="Genomic_DNA"/>
</dbReference>
<evidence type="ECO:0000313" key="13">
    <source>
        <dbReference type="EMBL" id="GIJ44993.1"/>
    </source>
</evidence>
<dbReference type="Pfam" id="PF00672">
    <property type="entry name" value="HAMP"/>
    <property type="match status" value="1"/>
</dbReference>
<evidence type="ECO:0000256" key="7">
    <source>
        <dbReference type="ARBA" id="ARBA00022777"/>
    </source>
</evidence>
<keyword evidence="6" id="KW-0812">Transmembrane</keyword>
<dbReference type="EC" id="2.7.13.3" evidence="3"/>
<evidence type="ECO:0000256" key="3">
    <source>
        <dbReference type="ARBA" id="ARBA00012438"/>
    </source>
</evidence>
<dbReference type="InterPro" id="IPR005467">
    <property type="entry name" value="His_kinase_dom"/>
</dbReference>
<dbReference type="Proteomes" id="UP000619260">
    <property type="component" value="Unassembled WGS sequence"/>
</dbReference>
<comment type="subcellular location">
    <subcellularLocation>
        <location evidence="2">Cell membrane</location>
    </subcellularLocation>
</comment>
<dbReference type="PANTHER" id="PTHR45436">
    <property type="entry name" value="SENSOR HISTIDINE KINASE YKOH"/>
    <property type="match status" value="1"/>
</dbReference>
<dbReference type="InterPro" id="IPR036890">
    <property type="entry name" value="HATPase_C_sf"/>
</dbReference>
<protein>
    <recommendedName>
        <fullName evidence="3">histidine kinase</fullName>
        <ecNumber evidence="3">2.7.13.3</ecNumber>
    </recommendedName>
</protein>
<dbReference type="PROSITE" id="PS50109">
    <property type="entry name" value="HIS_KIN"/>
    <property type="match status" value="1"/>
</dbReference>
<organism evidence="13 14">
    <name type="scientific">Virgisporangium aliadipatigenens</name>
    <dbReference type="NCBI Taxonomy" id="741659"/>
    <lineage>
        <taxon>Bacteria</taxon>
        <taxon>Bacillati</taxon>
        <taxon>Actinomycetota</taxon>
        <taxon>Actinomycetes</taxon>
        <taxon>Micromonosporales</taxon>
        <taxon>Micromonosporaceae</taxon>
        <taxon>Virgisporangium</taxon>
    </lineage>
</organism>
<keyword evidence="9" id="KW-0902">Two-component regulatory system</keyword>
<dbReference type="SUPFAM" id="SSF55874">
    <property type="entry name" value="ATPase domain of HSP90 chaperone/DNA topoisomerase II/histidine kinase"/>
    <property type="match status" value="1"/>
</dbReference>
<dbReference type="Gene3D" id="1.10.287.130">
    <property type="match status" value="1"/>
</dbReference>
<evidence type="ECO:0000256" key="9">
    <source>
        <dbReference type="ARBA" id="ARBA00023012"/>
    </source>
</evidence>
<dbReference type="FunFam" id="1.10.287.130:FF:000001">
    <property type="entry name" value="Two-component sensor histidine kinase"/>
    <property type="match status" value="1"/>
</dbReference>
<dbReference type="GO" id="GO:0000155">
    <property type="term" value="F:phosphorelay sensor kinase activity"/>
    <property type="evidence" value="ECO:0007669"/>
    <property type="project" value="InterPro"/>
</dbReference>
<evidence type="ECO:0000256" key="1">
    <source>
        <dbReference type="ARBA" id="ARBA00000085"/>
    </source>
</evidence>
<dbReference type="Pfam" id="PF02518">
    <property type="entry name" value="HATPase_c"/>
    <property type="match status" value="1"/>
</dbReference>
<dbReference type="SUPFAM" id="SSF47384">
    <property type="entry name" value="Homodimeric domain of signal transducing histidine kinase"/>
    <property type="match status" value="1"/>
</dbReference>
<dbReference type="SMART" id="SM00304">
    <property type="entry name" value="HAMP"/>
    <property type="match status" value="2"/>
</dbReference>
<evidence type="ECO:0000256" key="6">
    <source>
        <dbReference type="ARBA" id="ARBA00022692"/>
    </source>
</evidence>
<comment type="caution">
    <text evidence="13">The sequence shown here is derived from an EMBL/GenBank/DDBJ whole genome shotgun (WGS) entry which is preliminary data.</text>
</comment>
<evidence type="ECO:0000256" key="4">
    <source>
        <dbReference type="ARBA" id="ARBA00022553"/>
    </source>
</evidence>
<evidence type="ECO:0000259" key="11">
    <source>
        <dbReference type="PROSITE" id="PS50109"/>
    </source>
</evidence>
<comment type="catalytic activity">
    <reaction evidence="1">
        <text>ATP + protein L-histidine = ADP + protein N-phospho-L-histidine.</text>
        <dbReference type="EC" id="2.7.13.3"/>
    </reaction>
</comment>
<dbReference type="Gene3D" id="3.30.565.10">
    <property type="entry name" value="Histidine kinase-like ATPase, C-terminal domain"/>
    <property type="match status" value="1"/>
</dbReference>
<keyword evidence="8" id="KW-1133">Transmembrane helix</keyword>
<dbReference type="InterPro" id="IPR050428">
    <property type="entry name" value="TCS_sensor_his_kinase"/>
</dbReference>
<evidence type="ECO:0000256" key="8">
    <source>
        <dbReference type="ARBA" id="ARBA00022989"/>
    </source>
</evidence>
<dbReference type="PANTHER" id="PTHR45436:SF5">
    <property type="entry name" value="SENSOR HISTIDINE KINASE TRCS"/>
    <property type="match status" value="1"/>
</dbReference>
<evidence type="ECO:0000256" key="10">
    <source>
        <dbReference type="SAM" id="MobiDB-lite"/>
    </source>
</evidence>
<dbReference type="InterPro" id="IPR003660">
    <property type="entry name" value="HAMP_dom"/>
</dbReference>
<dbReference type="SMART" id="SM00387">
    <property type="entry name" value="HATPase_c"/>
    <property type="match status" value="1"/>
</dbReference>
<feature type="domain" description="HAMP" evidence="12">
    <location>
        <begin position="171"/>
        <end position="223"/>
    </location>
</feature>
<reference evidence="13" key="1">
    <citation type="submission" date="2021-01" db="EMBL/GenBank/DDBJ databases">
        <title>Whole genome shotgun sequence of Virgisporangium aliadipatigenens NBRC 105644.</title>
        <authorList>
            <person name="Komaki H."/>
            <person name="Tamura T."/>
        </authorList>
    </citation>
    <scope>NUCLEOTIDE SEQUENCE</scope>
    <source>
        <strain evidence="13">NBRC 105644</strain>
    </source>
</reference>
<dbReference type="CDD" id="cd06225">
    <property type="entry name" value="HAMP"/>
    <property type="match status" value="1"/>
</dbReference>
<keyword evidence="7 13" id="KW-0418">Kinase</keyword>
<dbReference type="SUPFAM" id="SSF158472">
    <property type="entry name" value="HAMP domain-like"/>
    <property type="match status" value="1"/>
</dbReference>
<dbReference type="PROSITE" id="PS51318">
    <property type="entry name" value="TAT"/>
    <property type="match status" value="1"/>
</dbReference>
<dbReference type="InterPro" id="IPR003594">
    <property type="entry name" value="HATPase_dom"/>
</dbReference>
<dbReference type="CDD" id="cd00082">
    <property type="entry name" value="HisKA"/>
    <property type="match status" value="1"/>
</dbReference>
<gene>
    <name evidence="13" type="ORF">Val02_18790</name>
</gene>
<keyword evidence="4" id="KW-0597">Phosphoprotein</keyword>